<keyword evidence="3" id="KW-1185">Reference proteome</keyword>
<dbReference type="AlphaFoldDB" id="A0AAN9KD19"/>
<proteinExistence type="predicted"/>
<feature type="transmembrane region" description="Helical" evidence="1">
    <location>
        <begin position="16"/>
        <end position="36"/>
    </location>
</feature>
<gene>
    <name evidence="2" type="ORF">VNO77_33031</name>
</gene>
<organism evidence="2 3">
    <name type="scientific">Canavalia gladiata</name>
    <name type="common">Sword bean</name>
    <name type="synonym">Dolichos gladiatus</name>
    <dbReference type="NCBI Taxonomy" id="3824"/>
    <lineage>
        <taxon>Eukaryota</taxon>
        <taxon>Viridiplantae</taxon>
        <taxon>Streptophyta</taxon>
        <taxon>Embryophyta</taxon>
        <taxon>Tracheophyta</taxon>
        <taxon>Spermatophyta</taxon>
        <taxon>Magnoliopsida</taxon>
        <taxon>eudicotyledons</taxon>
        <taxon>Gunneridae</taxon>
        <taxon>Pentapetalae</taxon>
        <taxon>rosids</taxon>
        <taxon>fabids</taxon>
        <taxon>Fabales</taxon>
        <taxon>Fabaceae</taxon>
        <taxon>Papilionoideae</taxon>
        <taxon>50 kb inversion clade</taxon>
        <taxon>NPAAA clade</taxon>
        <taxon>indigoferoid/millettioid clade</taxon>
        <taxon>Phaseoleae</taxon>
        <taxon>Canavalia</taxon>
    </lineage>
</organism>
<dbReference type="Proteomes" id="UP001367508">
    <property type="component" value="Unassembled WGS sequence"/>
</dbReference>
<keyword evidence="1" id="KW-1133">Transmembrane helix</keyword>
<keyword evidence="1" id="KW-0472">Membrane</keyword>
<comment type="caution">
    <text evidence="2">The sequence shown here is derived from an EMBL/GenBank/DDBJ whole genome shotgun (WGS) entry which is preliminary data.</text>
</comment>
<evidence type="ECO:0000256" key="1">
    <source>
        <dbReference type="SAM" id="Phobius"/>
    </source>
</evidence>
<protein>
    <submittedName>
        <fullName evidence="2">Uncharacterized protein</fullName>
    </submittedName>
</protein>
<keyword evidence="1" id="KW-0812">Transmembrane</keyword>
<name>A0AAN9KD19_CANGL</name>
<accession>A0AAN9KD19</accession>
<reference evidence="2 3" key="1">
    <citation type="submission" date="2024-01" db="EMBL/GenBank/DDBJ databases">
        <title>The genomes of 5 underutilized Papilionoideae crops provide insights into root nodulation and disease resistanc.</title>
        <authorList>
            <person name="Jiang F."/>
        </authorList>
    </citation>
    <scope>NUCLEOTIDE SEQUENCE [LARGE SCALE GENOMIC DNA]</scope>
    <source>
        <strain evidence="2">LVBAO_FW01</strain>
        <tissue evidence="2">Leaves</tissue>
    </source>
</reference>
<sequence length="76" mass="8853">MGTLLAELVNKATLDLFLFNILCLQSIAVYIVWIAFPKKIKKRRAKREELDWDTIHQKEIVNTQRSSISDAHSNIR</sequence>
<dbReference type="EMBL" id="JAYMYQ010000008">
    <property type="protein sequence ID" value="KAK7314506.1"/>
    <property type="molecule type" value="Genomic_DNA"/>
</dbReference>
<evidence type="ECO:0000313" key="2">
    <source>
        <dbReference type="EMBL" id="KAK7314506.1"/>
    </source>
</evidence>
<evidence type="ECO:0000313" key="3">
    <source>
        <dbReference type="Proteomes" id="UP001367508"/>
    </source>
</evidence>